<dbReference type="InterPro" id="IPR003594">
    <property type="entry name" value="HATPase_dom"/>
</dbReference>
<evidence type="ECO:0000259" key="10">
    <source>
        <dbReference type="PROSITE" id="PS50112"/>
    </source>
</evidence>
<dbReference type="Pfam" id="PF00989">
    <property type="entry name" value="PAS"/>
    <property type="match status" value="1"/>
</dbReference>
<dbReference type="PROSITE" id="PS50110">
    <property type="entry name" value="RESPONSE_REGULATORY"/>
    <property type="match status" value="1"/>
</dbReference>
<feature type="domain" description="Histidine kinase" evidence="8">
    <location>
        <begin position="387"/>
        <end position="607"/>
    </location>
</feature>
<dbReference type="SUPFAM" id="SSF47384">
    <property type="entry name" value="Homodimeric domain of signal transducing histidine kinase"/>
    <property type="match status" value="1"/>
</dbReference>
<dbReference type="Pfam" id="PF00512">
    <property type="entry name" value="HisKA"/>
    <property type="match status" value="1"/>
</dbReference>
<dbReference type="SMART" id="SM00388">
    <property type="entry name" value="HisKA"/>
    <property type="match status" value="1"/>
</dbReference>
<dbReference type="AlphaFoldDB" id="A0A366FW49"/>
<organism evidence="12 13">
    <name type="scientific">Roseiarcus fermentans</name>
    <dbReference type="NCBI Taxonomy" id="1473586"/>
    <lineage>
        <taxon>Bacteria</taxon>
        <taxon>Pseudomonadati</taxon>
        <taxon>Pseudomonadota</taxon>
        <taxon>Alphaproteobacteria</taxon>
        <taxon>Hyphomicrobiales</taxon>
        <taxon>Roseiarcaceae</taxon>
        <taxon>Roseiarcus</taxon>
    </lineage>
</organism>
<dbReference type="SUPFAM" id="SSF55874">
    <property type="entry name" value="ATPase domain of HSP90 chaperone/DNA topoisomerase II/histidine kinase"/>
    <property type="match status" value="1"/>
</dbReference>
<dbReference type="InterPro" id="IPR003661">
    <property type="entry name" value="HisK_dim/P_dom"/>
</dbReference>
<dbReference type="Pfam" id="PF08448">
    <property type="entry name" value="PAS_4"/>
    <property type="match status" value="1"/>
</dbReference>
<dbReference type="InterPro" id="IPR035965">
    <property type="entry name" value="PAS-like_dom_sf"/>
</dbReference>
<dbReference type="InterPro" id="IPR005467">
    <property type="entry name" value="His_kinase_dom"/>
</dbReference>
<dbReference type="SUPFAM" id="SSF52172">
    <property type="entry name" value="CheY-like"/>
    <property type="match status" value="1"/>
</dbReference>
<dbReference type="InterPro" id="IPR001610">
    <property type="entry name" value="PAC"/>
</dbReference>
<evidence type="ECO:0000256" key="7">
    <source>
        <dbReference type="SAM" id="Coils"/>
    </source>
</evidence>
<keyword evidence="3 6" id="KW-0597">Phosphoprotein</keyword>
<dbReference type="Proteomes" id="UP000253529">
    <property type="component" value="Unassembled WGS sequence"/>
</dbReference>
<keyword evidence="4" id="KW-0808">Transferase</keyword>
<comment type="caution">
    <text evidence="12">The sequence shown here is derived from an EMBL/GenBank/DDBJ whole genome shotgun (WGS) entry which is preliminary data.</text>
</comment>
<dbReference type="InterPro" id="IPR036097">
    <property type="entry name" value="HisK_dim/P_sf"/>
</dbReference>
<dbReference type="PROSITE" id="PS50112">
    <property type="entry name" value="PAS"/>
    <property type="match status" value="2"/>
</dbReference>
<dbReference type="FunFam" id="3.30.565.10:FF:000006">
    <property type="entry name" value="Sensor histidine kinase WalK"/>
    <property type="match status" value="1"/>
</dbReference>
<dbReference type="PANTHER" id="PTHR43547:SF2">
    <property type="entry name" value="HYBRID SIGNAL TRANSDUCTION HISTIDINE KINASE C"/>
    <property type="match status" value="1"/>
</dbReference>
<dbReference type="InterPro" id="IPR000700">
    <property type="entry name" value="PAS-assoc_C"/>
</dbReference>
<dbReference type="OrthoDB" id="9804645at2"/>
<dbReference type="EC" id="2.7.13.3" evidence="2"/>
<evidence type="ECO:0000256" key="4">
    <source>
        <dbReference type="ARBA" id="ARBA00022679"/>
    </source>
</evidence>
<dbReference type="InterPro" id="IPR036890">
    <property type="entry name" value="HATPase_C_sf"/>
</dbReference>
<keyword evidence="5" id="KW-0418">Kinase</keyword>
<dbReference type="InterPro" id="IPR013767">
    <property type="entry name" value="PAS_fold"/>
</dbReference>
<evidence type="ECO:0000256" key="1">
    <source>
        <dbReference type="ARBA" id="ARBA00000085"/>
    </source>
</evidence>
<dbReference type="Gene3D" id="2.10.70.100">
    <property type="match status" value="1"/>
</dbReference>
<evidence type="ECO:0000313" key="12">
    <source>
        <dbReference type="EMBL" id="RBP18250.1"/>
    </source>
</evidence>
<evidence type="ECO:0000256" key="3">
    <source>
        <dbReference type="ARBA" id="ARBA00022553"/>
    </source>
</evidence>
<keyword evidence="7" id="KW-0175">Coiled coil</keyword>
<dbReference type="GO" id="GO:0000155">
    <property type="term" value="F:phosphorelay sensor kinase activity"/>
    <property type="evidence" value="ECO:0007669"/>
    <property type="project" value="InterPro"/>
</dbReference>
<dbReference type="EMBL" id="QNRK01000001">
    <property type="protein sequence ID" value="RBP18250.1"/>
    <property type="molecule type" value="Genomic_DNA"/>
</dbReference>
<dbReference type="PRINTS" id="PR00344">
    <property type="entry name" value="BCTRLSENSOR"/>
</dbReference>
<dbReference type="Pfam" id="PF08447">
    <property type="entry name" value="PAS_3"/>
    <property type="match status" value="1"/>
</dbReference>
<feature type="domain" description="PAC" evidence="11">
    <location>
        <begin position="199"/>
        <end position="251"/>
    </location>
</feature>
<dbReference type="Pfam" id="PF00072">
    <property type="entry name" value="Response_reg"/>
    <property type="match status" value="1"/>
</dbReference>
<dbReference type="SMART" id="SM00086">
    <property type="entry name" value="PAC"/>
    <property type="match status" value="3"/>
</dbReference>
<evidence type="ECO:0000256" key="5">
    <source>
        <dbReference type="ARBA" id="ARBA00022777"/>
    </source>
</evidence>
<gene>
    <name evidence="12" type="ORF">DFR50_101194</name>
</gene>
<reference evidence="12 13" key="1">
    <citation type="submission" date="2018-06" db="EMBL/GenBank/DDBJ databases">
        <title>Genomic Encyclopedia of Type Strains, Phase IV (KMG-IV): sequencing the most valuable type-strain genomes for metagenomic binning, comparative biology and taxonomic classification.</title>
        <authorList>
            <person name="Goeker M."/>
        </authorList>
    </citation>
    <scope>NUCLEOTIDE SEQUENCE [LARGE SCALE GENOMIC DNA]</scope>
    <source>
        <strain evidence="12 13">DSM 24875</strain>
    </source>
</reference>
<evidence type="ECO:0000259" key="8">
    <source>
        <dbReference type="PROSITE" id="PS50109"/>
    </source>
</evidence>
<dbReference type="Gene3D" id="3.30.450.20">
    <property type="entry name" value="PAS domain"/>
    <property type="match status" value="3"/>
</dbReference>
<proteinExistence type="predicted"/>
<keyword evidence="13" id="KW-1185">Reference proteome</keyword>
<evidence type="ECO:0000259" key="9">
    <source>
        <dbReference type="PROSITE" id="PS50110"/>
    </source>
</evidence>
<dbReference type="SMART" id="SM00091">
    <property type="entry name" value="PAS"/>
    <property type="match status" value="3"/>
</dbReference>
<dbReference type="CDD" id="cd00130">
    <property type="entry name" value="PAS"/>
    <property type="match status" value="3"/>
</dbReference>
<dbReference type="SMART" id="SM00448">
    <property type="entry name" value="REC"/>
    <property type="match status" value="1"/>
</dbReference>
<dbReference type="InterPro" id="IPR011006">
    <property type="entry name" value="CheY-like_superfamily"/>
</dbReference>
<dbReference type="InterPro" id="IPR001789">
    <property type="entry name" value="Sig_transdc_resp-reg_receiver"/>
</dbReference>
<evidence type="ECO:0000313" key="13">
    <source>
        <dbReference type="Proteomes" id="UP000253529"/>
    </source>
</evidence>
<feature type="domain" description="PAC" evidence="11">
    <location>
        <begin position="76"/>
        <end position="129"/>
    </location>
</feature>
<dbReference type="CDD" id="cd00075">
    <property type="entry name" value="HATPase"/>
    <property type="match status" value="1"/>
</dbReference>
<feature type="modified residue" description="4-aspartylphosphate" evidence="6">
    <location>
        <position position="677"/>
    </location>
</feature>
<feature type="domain" description="PAC" evidence="11">
    <location>
        <begin position="326"/>
        <end position="376"/>
    </location>
</feature>
<feature type="coiled-coil region" evidence="7">
    <location>
        <begin position="360"/>
        <end position="387"/>
    </location>
</feature>
<dbReference type="InterPro" id="IPR013656">
    <property type="entry name" value="PAS_4"/>
</dbReference>
<sequence length="750" mass="82537">MKDLFLGGRLDAFIQQSSAAMAMFDREMRYLAVSGRWLSDYGLRQSPLGRSHYDIFPEIGEAWKAIHAQCLAGATLRSEGEPFRRDDGAVQWIKWEARPWRDNDGAIAGLILTTEDLTERQEQLAAIERLASIVTSAHDAIVSKDLHSTVTSWNAGAARLFGWSVEDMIGTSILRIIPPERRDEEDRILERIRAGERIDHFETVRMTKDRRRIDVSLTISPIRNALGEIVGASKIVRDVTERRRGETALRRSEVRLKQALAAAKAGEWEVDAASGSFFASDRALALYGLPPGTRLTREDALAAVHPDDRVRVRDALGRAIDEGSPFHSEHRALRRDGTTQWVVSHAEALAKQGPPRLVGLVQDITERKALEAELKETDRRKDEFIALLAHELRNPLAPIQSGVELFKMRDAGGDDRGRALLQIMGRQVDHLVRLVDDLLDVSRVNVGAIALRRRPVSVEDSIADAWSIVAEEAKRKPNPAALAIACDEPLLVDADPVRLTQVFANLLSNAVKYTGDDGRIRVAIERDPSGAAVTVSDNGRGIEPQFLPRVFDAFVRGGQGSARDDSGLGVGLALVKAVVELHGGRVEARSEGLGRGSAFVVRLPLAQSETAPPHPVEAPSPQPKMRSRALVIDDDRDVADSFVMLLQVLEADVRCAYDGASGVALAESFQPHVAFVDLRMPGIDGLETARRLRQRLADRTPLLVAVTGLGQSRDRARSREAGFDLHFTKPVSLEIVQQVLDRLRPDPVAA</sequence>
<dbReference type="SMART" id="SM00387">
    <property type="entry name" value="HATPase_c"/>
    <property type="match status" value="1"/>
</dbReference>
<dbReference type="RefSeq" id="WP_113887310.1">
    <property type="nucleotide sequence ID" value="NZ_QNRK01000001.1"/>
</dbReference>
<feature type="domain" description="PAS" evidence="10">
    <location>
        <begin position="252"/>
        <end position="323"/>
    </location>
</feature>
<feature type="domain" description="Response regulatory" evidence="9">
    <location>
        <begin position="628"/>
        <end position="744"/>
    </location>
</feature>
<evidence type="ECO:0000256" key="2">
    <source>
        <dbReference type="ARBA" id="ARBA00012438"/>
    </source>
</evidence>
<dbReference type="InterPro" id="IPR004358">
    <property type="entry name" value="Sig_transdc_His_kin-like_C"/>
</dbReference>
<accession>A0A366FW49</accession>
<protein>
    <recommendedName>
        <fullName evidence="2">histidine kinase</fullName>
        <ecNumber evidence="2">2.7.13.3</ecNumber>
    </recommendedName>
</protein>
<dbReference type="CDD" id="cd00082">
    <property type="entry name" value="HisKA"/>
    <property type="match status" value="1"/>
</dbReference>
<dbReference type="InterPro" id="IPR000014">
    <property type="entry name" value="PAS"/>
</dbReference>
<dbReference type="NCBIfam" id="TIGR00229">
    <property type="entry name" value="sensory_box"/>
    <property type="match status" value="3"/>
</dbReference>
<dbReference type="PROSITE" id="PS50109">
    <property type="entry name" value="HIS_KIN"/>
    <property type="match status" value="1"/>
</dbReference>
<dbReference type="PROSITE" id="PS50113">
    <property type="entry name" value="PAC"/>
    <property type="match status" value="3"/>
</dbReference>
<dbReference type="GO" id="GO:0006355">
    <property type="term" value="P:regulation of DNA-templated transcription"/>
    <property type="evidence" value="ECO:0007669"/>
    <property type="project" value="InterPro"/>
</dbReference>
<evidence type="ECO:0000259" key="11">
    <source>
        <dbReference type="PROSITE" id="PS50113"/>
    </source>
</evidence>
<dbReference type="SUPFAM" id="SSF55785">
    <property type="entry name" value="PYP-like sensor domain (PAS domain)"/>
    <property type="match status" value="3"/>
</dbReference>
<feature type="domain" description="PAS" evidence="10">
    <location>
        <begin position="126"/>
        <end position="196"/>
    </location>
</feature>
<comment type="catalytic activity">
    <reaction evidence="1">
        <text>ATP + protein L-histidine = ADP + protein N-phospho-L-histidine.</text>
        <dbReference type="EC" id="2.7.13.3"/>
    </reaction>
</comment>
<dbReference type="Gene3D" id="1.10.287.130">
    <property type="match status" value="1"/>
</dbReference>
<dbReference type="Pfam" id="PF02518">
    <property type="entry name" value="HATPase_c"/>
    <property type="match status" value="1"/>
</dbReference>
<dbReference type="Gene3D" id="3.40.50.2300">
    <property type="match status" value="1"/>
</dbReference>
<name>A0A366FW49_9HYPH</name>
<dbReference type="InterPro" id="IPR013655">
    <property type="entry name" value="PAS_fold_3"/>
</dbReference>
<dbReference type="PANTHER" id="PTHR43547">
    <property type="entry name" value="TWO-COMPONENT HISTIDINE KINASE"/>
    <property type="match status" value="1"/>
</dbReference>
<evidence type="ECO:0000256" key="6">
    <source>
        <dbReference type="PROSITE-ProRule" id="PRU00169"/>
    </source>
</evidence>
<dbReference type="Gene3D" id="3.30.565.10">
    <property type="entry name" value="Histidine kinase-like ATPase, C-terminal domain"/>
    <property type="match status" value="1"/>
</dbReference>